<gene>
    <name evidence="4" type="ORF">HY912_21900</name>
</gene>
<comment type="caution">
    <text evidence="4">The sequence shown here is derived from an EMBL/GenBank/DDBJ whole genome shotgun (WGS) entry which is preliminary data.</text>
</comment>
<protein>
    <submittedName>
        <fullName evidence="4">TetR/AcrR family transcriptional regulator</fullName>
    </submittedName>
</protein>
<name>A0A9D6V5C4_9BACT</name>
<dbReference type="AlphaFoldDB" id="A0A9D6V5C4"/>
<evidence type="ECO:0000256" key="1">
    <source>
        <dbReference type="ARBA" id="ARBA00023125"/>
    </source>
</evidence>
<evidence type="ECO:0000313" key="5">
    <source>
        <dbReference type="Proteomes" id="UP000807825"/>
    </source>
</evidence>
<dbReference type="PROSITE" id="PS50977">
    <property type="entry name" value="HTH_TETR_2"/>
    <property type="match status" value="1"/>
</dbReference>
<evidence type="ECO:0000259" key="3">
    <source>
        <dbReference type="PROSITE" id="PS50977"/>
    </source>
</evidence>
<dbReference type="SUPFAM" id="SSF48498">
    <property type="entry name" value="Tetracyclin repressor-like, C-terminal domain"/>
    <property type="match status" value="1"/>
</dbReference>
<organism evidence="4 5">
    <name type="scientific">Desulfomonile tiedjei</name>
    <dbReference type="NCBI Taxonomy" id="2358"/>
    <lineage>
        <taxon>Bacteria</taxon>
        <taxon>Pseudomonadati</taxon>
        <taxon>Thermodesulfobacteriota</taxon>
        <taxon>Desulfomonilia</taxon>
        <taxon>Desulfomonilales</taxon>
        <taxon>Desulfomonilaceae</taxon>
        <taxon>Desulfomonile</taxon>
    </lineage>
</organism>
<dbReference type="Gene3D" id="1.10.10.60">
    <property type="entry name" value="Homeodomain-like"/>
    <property type="match status" value="1"/>
</dbReference>
<evidence type="ECO:0000256" key="2">
    <source>
        <dbReference type="PROSITE-ProRule" id="PRU00335"/>
    </source>
</evidence>
<dbReference type="PANTHER" id="PTHR43479">
    <property type="entry name" value="ACREF/ENVCD OPERON REPRESSOR-RELATED"/>
    <property type="match status" value="1"/>
</dbReference>
<dbReference type="InterPro" id="IPR036271">
    <property type="entry name" value="Tet_transcr_reg_TetR-rel_C_sf"/>
</dbReference>
<dbReference type="GO" id="GO:0003677">
    <property type="term" value="F:DNA binding"/>
    <property type="evidence" value="ECO:0007669"/>
    <property type="project" value="UniProtKB-UniRule"/>
</dbReference>
<accession>A0A9D6V5C4</accession>
<evidence type="ECO:0000313" key="4">
    <source>
        <dbReference type="EMBL" id="MBI5252158.1"/>
    </source>
</evidence>
<dbReference type="InterPro" id="IPR050624">
    <property type="entry name" value="HTH-type_Tx_Regulator"/>
</dbReference>
<keyword evidence="1 2" id="KW-0238">DNA-binding</keyword>
<sequence length="206" mass="23669">MAGSNAPNENKKEKEAVIFDAACKVIRSKGFHQARITDIAQAAGISYGLVYHYFRSKADLFEAIQREWWQSLLNMMDVSDRKSISPEEKLADVVHYFLDVYENRPDMVHIFITEISRASSNLTPENLEWFKIFMSRTENIMAEAQSGRILRSDIRARYLTYIFLGGLETFLSTMVLENQPLKGRTQKQRIADAILEVFLNGARPKP</sequence>
<dbReference type="InterPro" id="IPR001647">
    <property type="entry name" value="HTH_TetR"/>
</dbReference>
<dbReference type="Proteomes" id="UP000807825">
    <property type="component" value="Unassembled WGS sequence"/>
</dbReference>
<reference evidence="4" key="1">
    <citation type="submission" date="2020-07" db="EMBL/GenBank/DDBJ databases">
        <title>Huge and variable diversity of episymbiotic CPR bacteria and DPANN archaea in groundwater ecosystems.</title>
        <authorList>
            <person name="He C.Y."/>
            <person name="Keren R."/>
            <person name="Whittaker M."/>
            <person name="Farag I.F."/>
            <person name="Doudna J."/>
            <person name="Cate J.H.D."/>
            <person name="Banfield J.F."/>
        </authorList>
    </citation>
    <scope>NUCLEOTIDE SEQUENCE</scope>
    <source>
        <strain evidence="4">NC_groundwater_1664_Pr3_B-0.1um_52_9</strain>
    </source>
</reference>
<dbReference type="EMBL" id="JACRDE010000573">
    <property type="protein sequence ID" value="MBI5252158.1"/>
    <property type="molecule type" value="Genomic_DNA"/>
</dbReference>
<dbReference type="Pfam" id="PF00440">
    <property type="entry name" value="TetR_N"/>
    <property type="match status" value="1"/>
</dbReference>
<dbReference type="PRINTS" id="PR00455">
    <property type="entry name" value="HTHTETR"/>
</dbReference>
<feature type="DNA-binding region" description="H-T-H motif" evidence="2">
    <location>
        <begin position="35"/>
        <end position="54"/>
    </location>
</feature>
<dbReference type="InterPro" id="IPR009057">
    <property type="entry name" value="Homeodomain-like_sf"/>
</dbReference>
<dbReference type="PANTHER" id="PTHR43479:SF11">
    <property type="entry name" value="ACREF_ENVCD OPERON REPRESSOR-RELATED"/>
    <property type="match status" value="1"/>
</dbReference>
<feature type="domain" description="HTH tetR-type" evidence="3">
    <location>
        <begin position="12"/>
        <end position="72"/>
    </location>
</feature>
<dbReference type="Gene3D" id="1.10.357.10">
    <property type="entry name" value="Tetracycline Repressor, domain 2"/>
    <property type="match status" value="1"/>
</dbReference>
<dbReference type="SUPFAM" id="SSF46689">
    <property type="entry name" value="Homeodomain-like"/>
    <property type="match status" value="1"/>
</dbReference>
<proteinExistence type="predicted"/>